<dbReference type="PROSITE" id="PS51257">
    <property type="entry name" value="PROKAR_LIPOPROTEIN"/>
    <property type="match status" value="1"/>
</dbReference>
<dbReference type="Proteomes" id="UP000319627">
    <property type="component" value="Unassembled WGS sequence"/>
</dbReference>
<dbReference type="Pfam" id="PF20360">
    <property type="entry name" value="DUF6655"/>
    <property type="match status" value="1"/>
</dbReference>
<gene>
    <name evidence="1" type="ORF">LX59_02980</name>
</gene>
<organism evidence="1 2">
    <name type="scientific">Azomonas agilis</name>
    <dbReference type="NCBI Taxonomy" id="116849"/>
    <lineage>
        <taxon>Bacteria</taxon>
        <taxon>Pseudomonadati</taxon>
        <taxon>Pseudomonadota</taxon>
        <taxon>Gammaproteobacteria</taxon>
        <taxon>Pseudomonadales</taxon>
        <taxon>Pseudomonadaceae</taxon>
        <taxon>Azomonas</taxon>
    </lineage>
</organism>
<dbReference type="AlphaFoldDB" id="A0A562HZ83"/>
<dbReference type="OrthoDB" id="7059630at2"/>
<protein>
    <submittedName>
        <fullName evidence="1">Uncharacterized protein</fullName>
    </submittedName>
</protein>
<evidence type="ECO:0000313" key="2">
    <source>
        <dbReference type="Proteomes" id="UP000319627"/>
    </source>
</evidence>
<keyword evidence="2" id="KW-1185">Reference proteome</keyword>
<dbReference type="EMBL" id="VLKG01000016">
    <property type="protein sequence ID" value="TWH63916.1"/>
    <property type="molecule type" value="Genomic_DNA"/>
</dbReference>
<reference evidence="1 2" key="1">
    <citation type="submission" date="2019-07" db="EMBL/GenBank/DDBJ databases">
        <title>Genomic Encyclopedia of Type Strains, Phase I: the one thousand microbial genomes (KMG-I) project.</title>
        <authorList>
            <person name="Kyrpides N."/>
        </authorList>
    </citation>
    <scope>NUCLEOTIDE SEQUENCE [LARGE SCALE GENOMIC DNA]</scope>
    <source>
        <strain evidence="1 2">DSM 375</strain>
    </source>
</reference>
<accession>A0A562HZ83</accession>
<name>A0A562HZ83_9GAMM</name>
<evidence type="ECO:0000313" key="1">
    <source>
        <dbReference type="EMBL" id="TWH63916.1"/>
    </source>
</evidence>
<comment type="caution">
    <text evidence="1">The sequence shown here is derived from an EMBL/GenBank/DDBJ whole genome shotgun (WGS) entry which is preliminary data.</text>
</comment>
<dbReference type="RefSeq" id="WP_144573249.1">
    <property type="nucleotide sequence ID" value="NZ_VLKG01000016.1"/>
</dbReference>
<proteinExistence type="predicted"/>
<dbReference type="InterPro" id="IPR046596">
    <property type="entry name" value="DUF6655"/>
</dbReference>
<sequence length="204" mass="21916">MTKLPLGSSTALAVSMLLMVQGCSTLEETNPARSATEQLLISTAAERAAQRLNLKIPANTRVFVESSNFEGTDAKYATAAIRSHLLSKGVLLIDDKTKADVIVETRAGALSTDRKNTVVGIPAFELPLPLASSSISVPELALYGKDGQVGVASFAAVAYNPKTGQYVDASSPTFGYSHNTKQTFLLFFSWRTNDLIPKQQKDDF</sequence>